<feature type="compositionally biased region" description="Polar residues" evidence="3">
    <location>
        <begin position="490"/>
        <end position="509"/>
    </location>
</feature>
<feature type="compositionally biased region" description="Polar residues" evidence="3">
    <location>
        <begin position="399"/>
        <end position="416"/>
    </location>
</feature>
<dbReference type="PANTHER" id="PTHR10073:SF12">
    <property type="entry name" value="DNA MISMATCH REPAIR PROTEIN MLH1"/>
    <property type="match status" value="1"/>
</dbReference>
<feature type="compositionally biased region" description="Basic and acidic residues" evidence="3">
    <location>
        <begin position="452"/>
        <end position="461"/>
    </location>
</feature>
<feature type="region of interest" description="Disordered" evidence="3">
    <location>
        <begin position="300"/>
        <end position="321"/>
    </location>
</feature>
<dbReference type="InterPro" id="IPR020568">
    <property type="entry name" value="Ribosomal_Su5_D2-typ_SF"/>
</dbReference>
<dbReference type="InterPro" id="IPR038973">
    <property type="entry name" value="MutL/Mlh/Pms-like"/>
</dbReference>
<evidence type="ECO:0000259" key="4">
    <source>
        <dbReference type="SMART" id="SM01340"/>
    </source>
</evidence>
<organism evidence="5 6">
    <name type="scientific">Fasciola hepatica</name>
    <name type="common">Liver fluke</name>
    <dbReference type="NCBI Taxonomy" id="6192"/>
    <lineage>
        <taxon>Eukaryota</taxon>
        <taxon>Metazoa</taxon>
        <taxon>Spiralia</taxon>
        <taxon>Lophotrochozoa</taxon>
        <taxon>Platyhelminthes</taxon>
        <taxon>Trematoda</taxon>
        <taxon>Digenea</taxon>
        <taxon>Plagiorchiida</taxon>
        <taxon>Echinostomata</taxon>
        <taxon>Echinostomatoidea</taxon>
        <taxon>Fasciolidae</taxon>
        <taxon>Fasciola</taxon>
    </lineage>
</organism>
<feature type="domain" description="DNA mismatch repair protein S5" evidence="4">
    <location>
        <begin position="210"/>
        <end position="381"/>
    </location>
</feature>
<feature type="region of interest" description="Disordered" evidence="3">
    <location>
        <begin position="445"/>
        <end position="524"/>
    </location>
</feature>
<protein>
    <submittedName>
        <fullName evidence="5">DNA mismatch repair protein Mlh1</fullName>
    </submittedName>
</protein>
<dbReference type="GO" id="GO:0030983">
    <property type="term" value="F:mismatched DNA binding"/>
    <property type="evidence" value="ECO:0007669"/>
    <property type="project" value="InterPro"/>
</dbReference>
<dbReference type="GO" id="GO:0006298">
    <property type="term" value="P:mismatch repair"/>
    <property type="evidence" value="ECO:0007669"/>
    <property type="project" value="InterPro"/>
</dbReference>
<evidence type="ECO:0000313" key="6">
    <source>
        <dbReference type="Proteomes" id="UP000230066"/>
    </source>
</evidence>
<reference evidence="5" key="1">
    <citation type="submission" date="2019-03" db="EMBL/GenBank/DDBJ databases">
        <title>Improved annotation for the trematode Fasciola hepatica.</title>
        <authorList>
            <person name="Choi Y.-J."/>
            <person name="Martin J."/>
            <person name="Mitreva M."/>
        </authorList>
    </citation>
    <scope>NUCLEOTIDE SEQUENCE [LARGE SCALE GENOMIC DNA]</scope>
</reference>
<dbReference type="GO" id="GO:0005524">
    <property type="term" value="F:ATP binding"/>
    <property type="evidence" value="ECO:0007669"/>
    <property type="project" value="InterPro"/>
</dbReference>
<sequence>MSSSISVSSVKTEPTLQEQLTLLASNEPKIHPIQQLAKDVINRIAAGEVIQRPANAVKELLENSLDAGSTQIQITLRDGGLKLLQVQDNGCGIRLADMPILCERFTTSKLRTCAYRLAYRNASPVGNAAPCAGNTGTTILAEDMFYNTPIRRAALRSPREEFSRVAEVVSQYAIHYAPKCGFHLRSVTANPANTGGDLRTTAGWSRIDAVRTVVGSNVAENLVGFSSSQAEISEDTKFAVERLGLRYEGLLTKPSQIISGTNPSLKLFLFINNRMVECTVIKRALESSYGAVLSRALQSSPMTTSSPTAGRRSSSSSSYSGLFRPTGLRALSASTLFVYLNIQLPAASLDVNVHPTKSEVHFLHEEQIVRAIQDAAERSLLSCAQVRTFLTRALPLSTLNSSTTEDSSKTDASTPMRSKMIRPQENVRIDAREQRLERFVSYSSMKVSTSDRNPDVSRSDTVDESPGSPSLDDLDDLMSSTVENEENHDPNNSNPDAHTPDPTKSNKMPTSMKVDPSESPQLTAKPVVFLTPSTVSKASDTKSESSDFLSPSSTLDCVKTASASTLPIMPKRRRVRLRSVLEMRRRLEQQVDPEARRVLRTCKFIGSVNRSCCLVQHETDLLLIRLQPLTRAFFYQLTVTNFANHGEVSVLSSLSPSILIPFQHSFKFSNTKVGLVWEFGSP</sequence>
<keyword evidence="2" id="KW-0227">DNA damage</keyword>
<comment type="similarity">
    <text evidence="1">Belongs to the DNA mismatch repair MutL/HexB family.</text>
</comment>
<dbReference type="InterPro" id="IPR036890">
    <property type="entry name" value="HATPase_C_sf"/>
</dbReference>
<dbReference type="GO" id="GO:0140664">
    <property type="term" value="F:ATP-dependent DNA damage sensor activity"/>
    <property type="evidence" value="ECO:0007669"/>
    <property type="project" value="InterPro"/>
</dbReference>
<dbReference type="AlphaFoldDB" id="A0A4E0RU77"/>
<dbReference type="CDD" id="cd16926">
    <property type="entry name" value="HATPase_MutL-MLH-PMS-like"/>
    <property type="match status" value="1"/>
</dbReference>
<dbReference type="GO" id="GO:0032389">
    <property type="term" value="C:MutLalpha complex"/>
    <property type="evidence" value="ECO:0007669"/>
    <property type="project" value="TreeGrafter"/>
</dbReference>
<dbReference type="InterPro" id="IPR014721">
    <property type="entry name" value="Ribsml_uS5_D2-typ_fold_subgr"/>
</dbReference>
<evidence type="ECO:0000256" key="3">
    <source>
        <dbReference type="SAM" id="MobiDB-lite"/>
    </source>
</evidence>
<dbReference type="SMART" id="SM01340">
    <property type="entry name" value="DNA_mis_repair"/>
    <property type="match status" value="1"/>
</dbReference>
<dbReference type="Pfam" id="PF01119">
    <property type="entry name" value="DNA_mis_repair"/>
    <property type="match status" value="1"/>
</dbReference>
<proteinExistence type="inferred from homology"/>
<name>A0A4E0RU77_FASHE</name>
<keyword evidence="6" id="KW-1185">Reference proteome</keyword>
<evidence type="ECO:0000256" key="2">
    <source>
        <dbReference type="ARBA" id="ARBA00022763"/>
    </source>
</evidence>
<dbReference type="Gene3D" id="3.30.565.10">
    <property type="entry name" value="Histidine kinase-like ATPase, C-terminal domain"/>
    <property type="match status" value="2"/>
</dbReference>
<evidence type="ECO:0000256" key="1">
    <source>
        <dbReference type="ARBA" id="ARBA00006082"/>
    </source>
</evidence>
<feature type="compositionally biased region" description="Low complexity" evidence="3">
    <location>
        <begin position="303"/>
        <end position="321"/>
    </location>
</feature>
<dbReference type="Pfam" id="PF16413">
    <property type="entry name" value="Mlh1_C"/>
    <property type="match status" value="1"/>
</dbReference>
<dbReference type="PANTHER" id="PTHR10073">
    <property type="entry name" value="DNA MISMATCH REPAIR PROTEIN MLH, PMS, MUTL"/>
    <property type="match status" value="1"/>
</dbReference>
<dbReference type="InterPro" id="IPR003594">
    <property type="entry name" value="HATPase_dom"/>
</dbReference>
<gene>
    <name evidence="5" type="ORF">D915_003820</name>
</gene>
<accession>A0A4E0RU77</accession>
<dbReference type="InterPro" id="IPR032189">
    <property type="entry name" value="Mlh1_C"/>
</dbReference>
<comment type="caution">
    <text evidence="5">The sequence shown here is derived from an EMBL/GenBank/DDBJ whole genome shotgun (WGS) entry which is preliminary data.</text>
</comment>
<dbReference type="EMBL" id="JXXN02001236">
    <property type="protein sequence ID" value="THD25218.1"/>
    <property type="molecule type" value="Genomic_DNA"/>
</dbReference>
<dbReference type="GO" id="GO:0016887">
    <property type="term" value="F:ATP hydrolysis activity"/>
    <property type="evidence" value="ECO:0007669"/>
    <property type="project" value="InterPro"/>
</dbReference>
<dbReference type="Gene3D" id="3.30.230.10">
    <property type="match status" value="1"/>
</dbReference>
<dbReference type="InterPro" id="IPR013507">
    <property type="entry name" value="DNA_mismatch_S5_2-like"/>
</dbReference>
<dbReference type="Proteomes" id="UP000230066">
    <property type="component" value="Unassembled WGS sequence"/>
</dbReference>
<dbReference type="SUPFAM" id="SSF54211">
    <property type="entry name" value="Ribosomal protein S5 domain 2-like"/>
    <property type="match status" value="1"/>
</dbReference>
<dbReference type="Pfam" id="PF02518">
    <property type="entry name" value="HATPase_c"/>
    <property type="match status" value="1"/>
</dbReference>
<evidence type="ECO:0000313" key="5">
    <source>
        <dbReference type="EMBL" id="THD25218.1"/>
    </source>
</evidence>
<dbReference type="SUPFAM" id="SSF55874">
    <property type="entry name" value="ATPase domain of HSP90 chaperone/DNA topoisomerase II/histidine kinase"/>
    <property type="match status" value="1"/>
</dbReference>
<feature type="region of interest" description="Disordered" evidence="3">
    <location>
        <begin position="399"/>
        <end position="432"/>
    </location>
</feature>